<evidence type="ECO:0000256" key="6">
    <source>
        <dbReference type="PROSITE-ProRule" id="PRU00176"/>
    </source>
</evidence>
<evidence type="ECO:0000256" key="2">
    <source>
        <dbReference type="ARBA" id="ARBA00008557"/>
    </source>
</evidence>
<evidence type="ECO:0000313" key="13">
    <source>
        <dbReference type="EnsemblMetazoa" id="XP_019769412.1"/>
    </source>
</evidence>
<feature type="non-terminal residue" evidence="12">
    <location>
        <position position="1"/>
    </location>
</feature>
<dbReference type="PANTHER" id="PTHR24012">
    <property type="entry name" value="RNA BINDING PROTEIN"/>
    <property type="match status" value="1"/>
</dbReference>
<dbReference type="SUPFAM" id="SSF63570">
    <property type="entry name" value="PABC (PABP) domain"/>
    <property type="match status" value="1"/>
</dbReference>
<dbReference type="Pfam" id="PF00076">
    <property type="entry name" value="RRM_1"/>
    <property type="match status" value="4"/>
</dbReference>
<keyword evidence="14" id="KW-1185">Reference proteome</keyword>
<accession>N6TR22</accession>
<dbReference type="FunFam" id="3.30.70.330:FF:000091">
    <property type="entry name" value="Polyadenylate-binding protein"/>
    <property type="match status" value="1"/>
</dbReference>
<dbReference type="NCBIfam" id="TIGR01628">
    <property type="entry name" value="PABP-1234"/>
    <property type="match status" value="1"/>
</dbReference>
<feature type="domain" description="RRM" evidence="10">
    <location>
        <begin position="195"/>
        <end position="272"/>
    </location>
</feature>
<comment type="subcellular location">
    <subcellularLocation>
        <location evidence="1 7">Cytoplasm</location>
    </subcellularLocation>
</comment>
<dbReference type="HOGENOM" id="CLU_012062_22_2_1"/>
<dbReference type="CDD" id="cd12378">
    <property type="entry name" value="RRM1_I_PABPs"/>
    <property type="match status" value="1"/>
</dbReference>
<evidence type="ECO:0000256" key="3">
    <source>
        <dbReference type="ARBA" id="ARBA00022490"/>
    </source>
</evidence>
<dbReference type="FunFam" id="1.10.1900.10:FF:000004">
    <property type="entry name" value="Polyadenylate-binding protein"/>
    <property type="match status" value="1"/>
</dbReference>
<dbReference type="SMART" id="SM00361">
    <property type="entry name" value="RRM_1"/>
    <property type="match status" value="3"/>
</dbReference>
<dbReference type="PROSITE" id="PS50102">
    <property type="entry name" value="RRM"/>
    <property type="match status" value="4"/>
</dbReference>
<dbReference type="EnsemblMetazoa" id="XM_019913853.1">
    <property type="protein sequence ID" value="XP_019769412.1"/>
    <property type="gene ID" value="LOC109543920"/>
</dbReference>
<keyword evidence="4" id="KW-0677">Repeat</keyword>
<dbReference type="OrthoDB" id="19742at2759"/>
<dbReference type="InterPro" id="IPR045305">
    <property type="entry name" value="RRM2_I_PABPs"/>
</dbReference>
<comment type="function">
    <text evidence="7">Binds the poly(A) tail of mRNA.</text>
</comment>
<dbReference type="CDD" id="cd12381">
    <property type="entry name" value="RRM4_I_PABPs"/>
    <property type="match status" value="1"/>
</dbReference>
<dbReference type="GO" id="GO:0005737">
    <property type="term" value="C:cytoplasm"/>
    <property type="evidence" value="ECO:0007669"/>
    <property type="project" value="UniProtKB-SubCell"/>
</dbReference>
<dbReference type="CDD" id="cd12380">
    <property type="entry name" value="RRM3_I_PABPs"/>
    <property type="match status" value="1"/>
</dbReference>
<dbReference type="InterPro" id="IPR036053">
    <property type="entry name" value="PABP-dom"/>
</dbReference>
<dbReference type="EMBL" id="KB741259">
    <property type="protein sequence ID" value="ENN71680.1"/>
    <property type="molecule type" value="Genomic_DNA"/>
</dbReference>
<feature type="domain" description="RRM" evidence="10">
    <location>
        <begin position="102"/>
        <end position="179"/>
    </location>
</feature>
<proteinExistence type="inferred from homology"/>
<sequence>MSNIPQPIVIFPSGSLYVGDLHPDVTEAMLYEKFSSVGSLASLRVCRDSRTKQSLGYGYVNFSTTLEAETVLDTMNFDLLKGKPIRIMWSQRDPTLRKSGIGNLFIKNLDKNIDNKAMYDTFSAFGHILSCKVALDDDGCSKGYGFVHFETEDVANKAIEKVNGMLLNGKKVYVGKFIPRAEREKELGEKSRQFTNVYVKNFGQIMPDEKFHELFSQFGNVTSSLVARHPDGTSKGFGFVAYDDPKAADLAVSEMNGRDYDGRTLYVGRAQKKAERLNELRKRYELERIERFTKFQGVNLYVKNLDDIFTDEKLKAEFECFGEITSAKVMKENGRSRGFGFVCYTAPEEASKAIQEMNGKIVGSKPLYVAMAQRREARRAFLTTQYVARAHAARQQGGLQFTGGPSYLLSAVAQGPRLFGPAPTMRPAPRWSTLQALPRPPNGPHFGMPLLPTSPYRTSARPAPMRTHARPITGSSGPTARPNSKYTTRHGPEVSITDPRLNHAAPQEQKQIIGEQLFSIVEKLKPELAGKITGMLLEIDNSELLNMIKNHESLRAKVEEAIAVLEAHKASNKGVAVQD</sequence>
<dbReference type="CDD" id="cd12379">
    <property type="entry name" value="RRM2_I_PABPs"/>
    <property type="match status" value="1"/>
</dbReference>
<dbReference type="FunFam" id="3.30.70.330:FF:000003">
    <property type="entry name" value="Polyadenylate-binding protein"/>
    <property type="match status" value="1"/>
</dbReference>
<evidence type="ECO:0000256" key="5">
    <source>
        <dbReference type="ARBA" id="ARBA00022884"/>
    </source>
</evidence>
<keyword evidence="5 6" id="KW-0694">RNA-binding</keyword>
<keyword evidence="8" id="KW-0175">Coiled coil</keyword>
<dbReference type="InterPro" id="IPR002004">
    <property type="entry name" value="PABP_HYD_C"/>
</dbReference>
<evidence type="ECO:0000256" key="8">
    <source>
        <dbReference type="SAM" id="Coils"/>
    </source>
</evidence>
<dbReference type="InterPro" id="IPR003954">
    <property type="entry name" value="RRM_euk-type"/>
</dbReference>
<evidence type="ECO:0000313" key="14">
    <source>
        <dbReference type="Proteomes" id="UP000019118"/>
    </source>
</evidence>
<protein>
    <recommendedName>
        <fullName evidence="7">Polyadenylate-binding protein</fullName>
        <shortName evidence="7">PABP</shortName>
    </recommendedName>
</protein>
<dbReference type="SMART" id="SM00517">
    <property type="entry name" value="PolyA"/>
    <property type="match status" value="1"/>
</dbReference>
<dbReference type="AlphaFoldDB" id="N6TR22"/>
<dbReference type="InterPro" id="IPR034364">
    <property type="entry name" value="PABP_RRM1"/>
</dbReference>
<organism evidence="12">
    <name type="scientific">Dendroctonus ponderosae</name>
    <name type="common">Mountain pine beetle</name>
    <dbReference type="NCBI Taxonomy" id="77166"/>
    <lineage>
        <taxon>Eukaryota</taxon>
        <taxon>Metazoa</taxon>
        <taxon>Ecdysozoa</taxon>
        <taxon>Arthropoda</taxon>
        <taxon>Hexapoda</taxon>
        <taxon>Insecta</taxon>
        <taxon>Pterygota</taxon>
        <taxon>Neoptera</taxon>
        <taxon>Endopterygota</taxon>
        <taxon>Coleoptera</taxon>
        <taxon>Polyphaga</taxon>
        <taxon>Cucujiformia</taxon>
        <taxon>Curculionidae</taxon>
        <taxon>Scolytinae</taxon>
        <taxon>Dendroctonus</taxon>
    </lineage>
</organism>
<evidence type="ECO:0000256" key="7">
    <source>
        <dbReference type="RuleBase" id="RU362004"/>
    </source>
</evidence>
<evidence type="ECO:0000256" key="4">
    <source>
        <dbReference type="ARBA" id="ARBA00022737"/>
    </source>
</evidence>
<evidence type="ECO:0000313" key="12">
    <source>
        <dbReference type="EMBL" id="ENN71680.1"/>
    </source>
</evidence>
<feature type="domain" description="PABC" evidence="11">
    <location>
        <begin position="493"/>
        <end position="570"/>
    </location>
</feature>
<dbReference type="Proteomes" id="UP000019118">
    <property type="component" value="Unassembled WGS sequence"/>
</dbReference>
<reference evidence="13" key="2">
    <citation type="submission" date="2024-08" db="UniProtKB">
        <authorList>
            <consortium name="EnsemblMetazoa"/>
        </authorList>
    </citation>
    <scope>IDENTIFICATION</scope>
</reference>
<evidence type="ECO:0000256" key="1">
    <source>
        <dbReference type="ARBA" id="ARBA00004496"/>
    </source>
</evidence>
<gene>
    <name evidence="13" type="primary">109543920</name>
    <name evidence="12" type="ORF">YQE_11604</name>
</gene>
<dbReference type="InterPro" id="IPR012677">
    <property type="entry name" value="Nucleotide-bd_a/b_plait_sf"/>
</dbReference>
<dbReference type="SMART" id="SM00360">
    <property type="entry name" value="RRM"/>
    <property type="match status" value="4"/>
</dbReference>
<dbReference type="Pfam" id="PF00658">
    <property type="entry name" value="MLLE"/>
    <property type="match status" value="1"/>
</dbReference>
<dbReference type="GO" id="GO:0003723">
    <property type="term" value="F:RNA binding"/>
    <property type="evidence" value="ECO:0007669"/>
    <property type="project" value="UniProtKB-UniRule"/>
</dbReference>
<dbReference type="PROSITE" id="PS51309">
    <property type="entry name" value="PABC"/>
    <property type="match status" value="1"/>
</dbReference>
<dbReference type="Gene3D" id="1.10.1900.10">
    <property type="entry name" value="c-terminal domain of poly(a) binding protein"/>
    <property type="match status" value="1"/>
</dbReference>
<dbReference type="InterPro" id="IPR000504">
    <property type="entry name" value="RRM_dom"/>
</dbReference>
<evidence type="ECO:0000259" key="11">
    <source>
        <dbReference type="PROSITE" id="PS51309"/>
    </source>
</evidence>
<feature type="coiled-coil region" evidence="8">
    <location>
        <begin position="541"/>
        <end position="568"/>
    </location>
</feature>
<dbReference type="FunFam" id="3.30.70.330:FF:000234">
    <property type="entry name" value="Polyadenylate-binding protein 5"/>
    <property type="match status" value="1"/>
</dbReference>
<dbReference type="OMA" id="HNANSGM"/>
<feature type="domain" description="RRM" evidence="10">
    <location>
        <begin position="298"/>
        <end position="374"/>
    </location>
</feature>
<reference evidence="12 14" key="1">
    <citation type="journal article" date="2013" name="Genome Biol.">
        <title>Draft genome of the mountain pine beetle, Dendroctonus ponderosae Hopkins, a major forest pest.</title>
        <authorList>
            <person name="Keeling C.I."/>
            <person name="Yuen M.M."/>
            <person name="Liao N.Y."/>
            <person name="Docking T.R."/>
            <person name="Chan S.K."/>
            <person name="Taylor G.A."/>
            <person name="Palmquist D.L."/>
            <person name="Jackman S.D."/>
            <person name="Nguyen A."/>
            <person name="Li M."/>
            <person name="Henderson H."/>
            <person name="Janes J.K."/>
            <person name="Zhao Y."/>
            <person name="Pandoh P."/>
            <person name="Moore R."/>
            <person name="Sperling F.A."/>
            <person name="Huber D.P."/>
            <person name="Birol I."/>
            <person name="Jones S.J."/>
            <person name="Bohlmann J."/>
        </authorList>
    </citation>
    <scope>NUCLEOTIDE SEQUENCE</scope>
</reference>
<keyword evidence="3 7" id="KW-0963">Cytoplasm</keyword>
<dbReference type="SUPFAM" id="SSF54928">
    <property type="entry name" value="RNA-binding domain, RBD"/>
    <property type="match status" value="2"/>
</dbReference>
<dbReference type="KEGG" id="dpa:109543920"/>
<dbReference type="InterPro" id="IPR035979">
    <property type="entry name" value="RBD_domain_sf"/>
</dbReference>
<feature type="domain" description="RRM" evidence="10">
    <location>
        <begin position="14"/>
        <end position="92"/>
    </location>
</feature>
<evidence type="ECO:0000256" key="9">
    <source>
        <dbReference type="SAM" id="MobiDB-lite"/>
    </source>
</evidence>
<dbReference type="Gene3D" id="3.30.70.330">
    <property type="match status" value="4"/>
</dbReference>
<dbReference type="InterPro" id="IPR006515">
    <property type="entry name" value="PABP_1234"/>
</dbReference>
<feature type="compositionally biased region" description="Polar residues" evidence="9">
    <location>
        <begin position="473"/>
        <end position="486"/>
    </location>
</feature>
<comment type="similarity">
    <text evidence="2 7">Belongs to the polyadenylate-binding protein type-1 family.</text>
</comment>
<feature type="region of interest" description="Disordered" evidence="9">
    <location>
        <begin position="459"/>
        <end position="498"/>
    </location>
</feature>
<evidence type="ECO:0000259" key="10">
    <source>
        <dbReference type="PROSITE" id="PS50102"/>
    </source>
</evidence>
<name>N6TR22_DENPD</name>